<name>A0AAV0WKJ5_9HEMI</name>
<proteinExistence type="predicted"/>
<comment type="caution">
    <text evidence="2">The sequence shown here is derived from an EMBL/GenBank/DDBJ whole genome shotgun (WGS) entry which is preliminary data.</text>
</comment>
<organism evidence="2 3">
    <name type="scientific">Macrosiphum euphorbiae</name>
    <name type="common">potato aphid</name>
    <dbReference type="NCBI Taxonomy" id="13131"/>
    <lineage>
        <taxon>Eukaryota</taxon>
        <taxon>Metazoa</taxon>
        <taxon>Ecdysozoa</taxon>
        <taxon>Arthropoda</taxon>
        <taxon>Hexapoda</taxon>
        <taxon>Insecta</taxon>
        <taxon>Pterygota</taxon>
        <taxon>Neoptera</taxon>
        <taxon>Paraneoptera</taxon>
        <taxon>Hemiptera</taxon>
        <taxon>Sternorrhyncha</taxon>
        <taxon>Aphidomorpha</taxon>
        <taxon>Aphidoidea</taxon>
        <taxon>Aphididae</taxon>
        <taxon>Macrosiphini</taxon>
        <taxon>Macrosiphum</taxon>
    </lineage>
</organism>
<evidence type="ECO:0000313" key="2">
    <source>
        <dbReference type="EMBL" id="CAI6356399.1"/>
    </source>
</evidence>
<evidence type="ECO:0000256" key="1">
    <source>
        <dbReference type="SAM" id="MobiDB-lite"/>
    </source>
</evidence>
<protein>
    <submittedName>
        <fullName evidence="2">Uncharacterized protein</fullName>
    </submittedName>
</protein>
<dbReference type="AlphaFoldDB" id="A0AAV0WKJ5"/>
<keyword evidence="3" id="KW-1185">Reference proteome</keyword>
<sequence>MVRSGCGGSDGVGSEGSGGSGGGWWMSGTGIFGGGRLLGNYRKPNRVQSATVGKFGYTTAVSCRGCLQLCRRGLVERGGSSGRVRVCEVWEYKGFQPPLYSVIYSAYNQVLS</sequence>
<gene>
    <name evidence="2" type="ORF">MEUPH1_LOCUS12133</name>
</gene>
<feature type="region of interest" description="Disordered" evidence="1">
    <location>
        <begin position="1"/>
        <end position="22"/>
    </location>
</feature>
<evidence type="ECO:0000313" key="3">
    <source>
        <dbReference type="Proteomes" id="UP001160148"/>
    </source>
</evidence>
<reference evidence="2 3" key="1">
    <citation type="submission" date="2023-01" db="EMBL/GenBank/DDBJ databases">
        <authorList>
            <person name="Whitehead M."/>
        </authorList>
    </citation>
    <scope>NUCLEOTIDE SEQUENCE [LARGE SCALE GENOMIC DNA]</scope>
</reference>
<accession>A0AAV0WKJ5</accession>
<dbReference type="EMBL" id="CARXXK010000002">
    <property type="protein sequence ID" value="CAI6356399.1"/>
    <property type="molecule type" value="Genomic_DNA"/>
</dbReference>
<dbReference type="Proteomes" id="UP001160148">
    <property type="component" value="Unassembled WGS sequence"/>
</dbReference>